<reference evidence="2 3" key="1">
    <citation type="submission" date="2021-03" db="EMBL/GenBank/DDBJ databases">
        <authorList>
            <person name="Kanchanasin P."/>
            <person name="Saeng-In P."/>
            <person name="Phongsopitanun W."/>
            <person name="Yuki M."/>
            <person name="Kudo T."/>
            <person name="Ohkuma M."/>
            <person name="Tanasupawat S."/>
        </authorList>
    </citation>
    <scope>NUCLEOTIDE SEQUENCE [LARGE SCALE GENOMIC DNA]</scope>
    <source>
        <strain evidence="2 3">L46</strain>
    </source>
</reference>
<comment type="caution">
    <text evidence="2">The sequence shown here is derived from an EMBL/GenBank/DDBJ whole genome shotgun (WGS) entry which is preliminary data.</text>
</comment>
<dbReference type="CDD" id="cd00093">
    <property type="entry name" value="HTH_XRE"/>
    <property type="match status" value="1"/>
</dbReference>
<dbReference type="Pfam" id="PF13560">
    <property type="entry name" value="HTH_31"/>
    <property type="match status" value="1"/>
</dbReference>
<sequence>MVRKSPDPDVSLYALIAYYLRFLRQKHRMTQEEVGKIIGCTKSQVSKYEGGTRQLDEREADILDQLWDTGGILTILLRYAKLGVDPNWSEKLRKYQRDASVLRIYSENIIPLPFQVEGYARALLSAGHAAGLVDDIDAAVARRMEHQAAILTDDPRIWAVLDEVALRPMGGTSVMEEQRDLLLKLAELHHISIRVLPESAAPHIGLDGSFCCFELPKNVQAAFAGTNLDVGRVIEGQGEAAGVAVRFEQIAARAWNEAQSLEWIARMRT</sequence>
<organism evidence="2 3">
    <name type="scientific">Actinomadura nitritigenes</name>
    <dbReference type="NCBI Taxonomy" id="134602"/>
    <lineage>
        <taxon>Bacteria</taxon>
        <taxon>Bacillati</taxon>
        <taxon>Actinomycetota</taxon>
        <taxon>Actinomycetes</taxon>
        <taxon>Streptosporangiales</taxon>
        <taxon>Thermomonosporaceae</taxon>
        <taxon>Actinomadura</taxon>
    </lineage>
</organism>
<dbReference type="InterPro" id="IPR001387">
    <property type="entry name" value="Cro/C1-type_HTH"/>
</dbReference>
<dbReference type="PROSITE" id="PS50943">
    <property type="entry name" value="HTH_CROC1"/>
    <property type="match status" value="1"/>
</dbReference>
<dbReference type="Pfam" id="PF19054">
    <property type="entry name" value="DUF5753"/>
    <property type="match status" value="1"/>
</dbReference>
<evidence type="ECO:0000313" key="2">
    <source>
        <dbReference type="EMBL" id="MBO2436528.1"/>
    </source>
</evidence>
<keyword evidence="3" id="KW-1185">Reference proteome</keyword>
<evidence type="ECO:0000259" key="1">
    <source>
        <dbReference type="PROSITE" id="PS50943"/>
    </source>
</evidence>
<dbReference type="Gene3D" id="1.10.260.40">
    <property type="entry name" value="lambda repressor-like DNA-binding domains"/>
    <property type="match status" value="1"/>
</dbReference>
<dbReference type="RefSeq" id="WP_208264820.1">
    <property type="nucleotide sequence ID" value="NZ_BAAAGM010000032.1"/>
</dbReference>
<gene>
    <name evidence="2" type="ORF">J4557_03250</name>
</gene>
<name>A0ABS3QRB1_9ACTN</name>
<dbReference type="SMART" id="SM00530">
    <property type="entry name" value="HTH_XRE"/>
    <property type="match status" value="1"/>
</dbReference>
<evidence type="ECO:0000313" key="3">
    <source>
        <dbReference type="Proteomes" id="UP000666915"/>
    </source>
</evidence>
<protein>
    <submittedName>
        <fullName evidence="2">Helix-turn-helix domain-containing protein</fullName>
    </submittedName>
</protein>
<dbReference type="SUPFAM" id="SSF47413">
    <property type="entry name" value="lambda repressor-like DNA-binding domains"/>
    <property type="match status" value="1"/>
</dbReference>
<feature type="domain" description="HTH cro/C1-type" evidence="1">
    <location>
        <begin position="20"/>
        <end position="53"/>
    </location>
</feature>
<dbReference type="EMBL" id="JAGEOK010000002">
    <property type="protein sequence ID" value="MBO2436528.1"/>
    <property type="molecule type" value="Genomic_DNA"/>
</dbReference>
<dbReference type="InterPro" id="IPR043917">
    <property type="entry name" value="DUF5753"/>
</dbReference>
<dbReference type="InterPro" id="IPR010982">
    <property type="entry name" value="Lambda_DNA-bd_dom_sf"/>
</dbReference>
<proteinExistence type="predicted"/>
<dbReference type="Proteomes" id="UP000666915">
    <property type="component" value="Unassembled WGS sequence"/>
</dbReference>
<accession>A0ABS3QRB1</accession>